<dbReference type="InterPro" id="IPR009056">
    <property type="entry name" value="Cyt_c-like_dom"/>
</dbReference>
<dbReference type="EMBL" id="JAIUJR010000002">
    <property type="protein sequence ID" value="MCA0131692.1"/>
    <property type="molecule type" value="Genomic_DNA"/>
</dbReference>
<organism evidence="7 8">
    <name type="scientific">Winogradskyella alexanderae</name>
    <dbReference type="NCBI Taxonomy" id="2877123"/>
    <lineage>
        <taxon>Bacteria</taxon>
        <taxon>Pseudomonadati</taxon>
        <taxon>Bacteroidota</taxon>
        <taxon>Flavobacteriia</taxon>
        <taxon>Flavobacteriales</taxon>
        <taxon>Flavobacteriaceae</taxon>
        <taxon>Winogradskyella</taxon>
    </lineage>
</organism>
<evidence type="ECO:0000256" key="3">
    <source>
        <dbReference type="ARBA" id="ARBA00023004"/>
    </source>
</evidence>
<dbReference type="InterPro" id="IPR021796">
    <property type="entry name" value="Tll0287-like_dom"/>
</dbReference>
<keyword evidence="2 4" id="KW-0479">Metal-binding</keyword>
<feature type="region of interest" description="Disordered" evidence="5">
    <location>
        <begin position="144"/>
        <end position="178"/>
    </location>
</feature>
<dbReference type="InterPro" id="IPR036909">
    <property type="entry name" value="Cyt_c-like_dom_sf"/>
</dbReference>
<keyword evidence="1 4" id="KW-0349">Heme</keyword>
<evidence type="ECO:0000256" key="2">
    <source>
        <dbReference type="ARBA" id="ARBA00022723"/>
    </source>
</evidence>
<evidence type="ECO:0000256" key="1">
    <source>
        <dbReference type="ARBA" id="ARBA00022617"/>
    </source>
</evidence>
<reference evidence="8" key="1">
    <citation type="submission" date="2023-07" db="EMBL/GenBank/DDBJ databases">
        <authorList>
            <person name="Yue Y."/>
        </authorList>
    </citation>
    <scope>NUCLEOTIDE SEQUENCE [LARGE SCALE GENOMIC DNA]</scope>
    <source>
        <strain evidence="8">D23</strain>
    </source>
</reference>
<dbReference type="Proteomes" id="UP001198901">
    <property type="component" value="Unassembled WGS sequence"/>
</dbReference>
<dbReference type="RefSeq" id="WP_224526117.1">
    <property type="nucleotide sequence ID" value="NZ_JAIUJR010000002.1"/>
</dbReference>
<sequence>MKHVILIIAVAITALSCNNSNSKNLSAFDKQLEANKHPGKKLMETHCYVCHSPDADHDNRIGPPMIAIKKHYINEETSKEEFIESITSWINNPNEKDAKMKGAVRRFGVMPKQAFPENAVEQIADYLFDYEIEQPEWFEEHFNEEKGKQHGQGQGKGHGQGKGKGKGKGRHQQQAHTEINSLPYGERGLKYALSTKAVLGKNLMGTIQKKGTLEALNFCNVRAYPLTDSMATTFSANIKRVSDKPRNPFNQANETELDFINKFKNDLKDGNEIKPAVIENENTVTVYYPITTNSMCLQCHGKIDKDIVPEVSERLATLYPKDKAVGYDINQVRGIWNITYSK</sequence>
<accession>A0ABS7XRW4</accession>
<feature type="compositionally biased region" description="Basic residues" evidence="5">
    <location>
        <begin position="159"/>
        <end position="173"/>
    </location>
</feature>
<dbReference type="Pfam" id="PF11845">
    <property type="entry name" value="Tll0287-like"/>
    <property type="match status" value="1"/>
</dbReference>
<evidence type="ECO:0000256" key="5">
    <source>
        <dbReference type="SAM" id="MobiDB-lite"/>
    </source>
</evidence>
<keyword evidence="8" id="KW-1185">Reference proteome</keyword>
<dbReference type="Gene3D" id="1.10.760.10">
    <property type="entry name" value="Cytochrome c-like domain"/>
    <property type="match status" value="1"/>
</dbReference>
<dbReference type="SUPFAM" id="SSF46626">
    <property type="entry name" value="Cytochrome c"/>
    <property type="match status" value="1"/>
</dbReference>
<evidence type="ECO:0000313" key="7">
    <source>
        <dbReference type="EMBL" id="MCA0131692.1"/>
    </source>
</evidence>
<evidence type="ECO:0000313" key="8">
    <source>
        <dbReference type="Proteomes" id="UP001198901"/>
    </source>
</evidence>
<name>A0ABS7XRW4_9FLAO</name>
<feature type="domain" description="Cytochrome c" evidence="6">
    <location>
        <begin position="34"/>
        <end position="131"/>
    </location>
</feature>
<protein>
    <submittedName>
        <fullName evidence="7">DUF3365 domain-containing protein</fullName>
    </submittedName>
</protein>
<proteinExistence type="predicted"/>
<comment type="caution">
    <text evidence="7">The sequence shown here is derived from an EMBL/GenBank/DDBJ whole genome shotgun (WGS) entry which is preliminary data.</text>
</comment>
<dbReference type="PROSITE" id="PS51007">
    <property type="entry name" value="CYTC"/>
    <property type="match status" value="1"/>
</dbReference>
<gene>
    <name evidence="7" type="ORF">LBU54_03785</name>
</gene>
<dbReference type="PROSITE" id="PS51257">
    <property type="entry name" value="PROKAR_LIPOPROTEIN"/>
    <property type="match status" value="1"/>
</dbReference>
<evidence type="ECO:0000256" key="4">
    <source>
        <dbReference type="PROSITE-ProRule" id="PRU00433"/>
    </source>
</evidence>
<evidence type="ECO:0000259" key="6">
    <source>
        <dbReference type="PROSITE" id="PS51007"/>
    </source>
</evidence>
<keyword evidence="3 4" id="KW-0408">Iron</keyword>